<evidence type="ECO:0000313" key="2">
    <source>
        <dbReference type="EMBL" id="ADI29033.1"/>
    </source>
</evidence>
<accession>D7DNL6</accession>
<dbReference type="EMBL" id="CP002056">
    <property type="protein sequence ID" value="ADI29033.1"/>
    <property type="molecule type" value="Genomic_DNA"/>
</dbReference>
<proteinExistence type="predicted"/>
<evidence type="ECO:0008006" key="4">
    <source>
        <dbReference type="Google" id="ProtNLM"/>
    </source>
</evidence>
<dbReference type="AlphaFoldDB" id="D7DNL6"/>
<protein>
    <recommendedName>
        <fullName evidence="4">50S ribosomal protein L21</fullName>
    </recommendedName>
</protein>
<dbReference type="Proteomes" id="UP000000383">
    <property type="component" value="Chromosome"/>
</dbReference>
<dbReference type="eggNOG" id="COG3743">
    <property type="taxonomic scope" value="Bacteria"/>
</dbReference>
<sequence length="183" mass="19570">MFSCCFWWFLLGALVGWLLNWLLCRFLACRGSKCCNKPSSCCDNTPNTLLDKKPAETSPAAPTPKAETQKTKAPQAVATQAPKAFVVDAAAAKAAGFKLKGPNDLTVVEGIGPKINELFNDAGVNTFAELAQQTAPQMQKVLDDAGARYKLAKPGTWAQQAALAAENKWAELKALQEKLTGGV</sequence>
<gene>
    <name evidence="2" type="ordered locus">M301_0649</name>
</gene>
<name>D7DNL6_METV0</name>
<dbReference type="OrthoDB" id="1493222at2"/>
<keyword evidence="3" id="KW-1185">Reference proteome</keyword>
<dbReference type="Gene3D" id="1.10.150.20">
    <property type="entry name" value="5' to 3' exonuclease, C-terminal subdomain"/>
    <property type="match status" value="1"/>
</dbReference>
<dbReference type="RefSeq" id="WP_013147349.1">
    <property type="nucleotide sequence ID" value="NC_014207.1"/>
</dbReference>
<evidence type="ECO:0000313" key="3">
    <source>
        <dbReference type="Proteomes" id="UP000000383"/>
    </source>
</evidence>
<evidence type="ECO:0000256" key="1">
    <source>
        <dbReference type="SAM" id="MobiDB-lite"/>
    </source>
</evidence>
<organism evidence="2 3">
    <name type="scientific">Methylotenera versatilis (strain 301)</name>
    <dbReference type="NCBI Taxonomy" id="666681"/>
    <lineage>
        <taxon>Bacteria</taxon>
        <taxon>Pseudomonadati</taxon>
        <taxon>Pseudomonadota</taxon>
        <taxon>Betaproteobacteria</taxon>
        <taxon>Nitrosomonadales</taxon>
        <taxon>Methylophilaceae</taxon>
        <taxon>Methylotenera</taxon>
    </lineage>
</organism>
<dbReference type="KEGG" id="meh:M301_0649"/>
<feature type="region of interest" description="Disordered" evidence="1">
    <location>
        <begin position="52"/>
        <end position="74"/>
    </location>
</feature>
<dbReference type="STRING" id="666681.M301_0649"/>
<reference evidence="2 3" key="2">
    <citation type="journal article" date="2011" name="J. Bacteriol.">
        <title>Genomes of three methylotrophs from a single niche uncover genetic and metabolic divergence of Methylophilaceae.</title>
        <authorList>
            <person name="Lapidus A."/>
            <person name="Clum A."/>
            <person name="Labutti K."/>
            <person name="Kaluzhnaya M.G."/>
            <person name="Lim S."/>
            <person name="Beck D.A."/>
            <person name="Glavina Del Rio T."/>
            <person name="Nolan M."/>
            <person name="Mavromatis K."/>
            <person name="Huntemann M."/>
            <person name="Lucas S."/>
            <person name="Lidstrom M.E."/>
            <person name="Ivanova N."/>
            <person name="Chistoserdova L."/>
        </authorList>
    </citation>
    <scope>NUCLEOTIDE SEQUENCE [LARGE SCALE GENOMIC DNA]</scope>
    <source>
        <strain evidence="2 3">301</strain>
    </source>
</reference>
<reference evidence="3" key="1">
    <citation type="submission" date="2010-05" db="EMBL/GenBank/DDBJ databases">
        <title>Complete sequence of Methylotenera sp. 301.</title>
        <authorList>
            <person name="Lucas S."/>
            <person name="Copeland A."/>
            <person name="Lapidus A."/>
            <person name="Cheng J.-F."/>
            <person name="Bruce D."/>
            <person name="Goodwin L."/>
            <person name="Pitluck S."/>
            <person name="Clum A."/>
            <person name="Land M."/>
            <person name="Hauser L."/>
            <person name="Kyrpides N."/>
            <person name="Ivanova N."/>
            <person name="Chistoservova L."/>
            <person name="Kalyuzhnaya M."/>
            <person name="Woyke T."/>
        </authorList>
    </citation>
    <scope>NUCLEOTIDE SEQUENCE [LARGE SCALE GENOMIC DNA]</scope>
    <source>
        <strain evidence="3">301</strain>
    </source>
</reference>
<dbReference type="HOGENOM" id="CLU_1473595_0_0_4"/>